<protein>
    <submittedName>
        <fullName evidence="4">Uncharacterized protein</fullName>
    </submittedName>
</protein>
<dbReference type="AlphaFoldDB" id="A0A3Q8ICB4"/>
<evidence type="ECO:0000313" key="5">
    <source>
        <dbReference type="Proteomes" id="UP000274082"/>
    </source>
</evidence>
<sequence length="1018" mass="109023">MHALVFACASAFMHSSQITACLLRLQTCTIDTPLPALRAQAWCRRAGVEKGEPLASVFPLSSLSLSLHSPDVGNCVPYVPTHYQRPPPQAFSIGKQEERRLSPTPPSPFSYSFAPVVDASLFLASMESTIESTLENVEHGIRNALQRLSDARARLATQRSALNENRLVLVRAVSPLLLVYPAESALPAPSYSPCGASDTLLTPLLRGQSVKSAVAAGSSPRHNGLLCEVDRAEDFEDTIIISSAAAARERAPAPPTLLALQPLPPMSSPRALPQASTYAGFYSAMAARTQQLEEQCSSYYREHVKHAAKLQIAQVWAREVQPWFEKVVHRGFFQHVILRLDALNRRVVRLCRRLALDRPQYIPSRQCTIPIRRGMCAHGQMVGEEGHLHGRQPHSQCCPHLAGGVCNRGQTNGLRGVNGQVRSASDDGGEGQAAQKCGCTAEATSLSAPPSQQGRTSDAALKLDSADGNNHPMCSLWRQYIQMVSQPDALDDEHRQAGEESHSPPSPLLRTPRSLRHVWHVTMEGLTSSDAGAVSDSMTAEPPSALPAADSVSVGDVMPHPGCRLHQRGHIDALVRNLSNLVRRRASLHLPLPPQQSTLRLCNHDEHEHEVGCHDGRDDAAGDGRRGATALVRERLPLDTGSPPVALHHSHLCVLLCCAMQLCSLAQLCNAIRAGQPLCYVTPPPQLAYDADVGGCSGDDNVADDGIGGVEVVHIGPHEPMTVSARATDGPFTCQRTCEGQIAEALAAVYHTVPCLLSQLSLALQKRRGGAEYSGNAQREERSEVAASETDEATGSKPCAASAEEDRFCVTNSAADAGAGKDSATGAALWPTVGDAARDRDAFVRRWLSLASSLLTTELPPPSTPLTEVPSVYARVLRVGSLFRSLLDAAEDECDERLLQPAAGAASAVLSPTTTTPLTTARADVSTLAIHEIHVAQRNTTAAHRIARAVPASSIPLAATTRVSTLRQMELQTRQQWQSMETSLSVARSMAAAALKRAAPSDDEAGDVAVLRAPMPLA</sequence>
<dbReference type="VEuPathDB" id="TriTrypDB:LdBPK_262050.1"/>
<dbReference type="VEuPathDB" id="TriTrypDB:LDHU3_26.2680"/>
<keyword evidence="3" id="KW-0732">Signal</keyword>
<evidence type="ECO:0000256" key="1">
    <source>
        <dbReference type="SAM" id="Coils"/>
    </source>
</evidence>
<evidence type="ECO:0000256" key="3">
    <source>
        <dbReference type="SAM" id="SignalP"/>
    </source>
</evidence>
<organism evidence="4 5">
    <name type="scientific">Leishmania donovani</name>
    <dbReference type="NCBI Taxonomy" id="5661"/>
    <lineage>
        <taxon>Eukaryota</taxon>
        <taxon>Discoba</taxon>
        <taxon>Euglenozoa</taxon>
        <taxon>Kinetoplastea</taxon>
        <taxon>Metakinetoplastina</taxon>
        <taxon>Trypanosomatida</taxon>
        <taxon>Trypanosomatidae</taxon>
        <taxon>Leishmaniinae</taxon>
        <taxon>Leishmania</taxon>
    </lineage>
</organism>
<proteinExistence type="predicted"/>
<dbReference type="OrthoDB" id="266588at2759"/>
<evidence type="ECO:0000313" key="4">
    <source>
        <dbReference type="EMBL" id="AYU79805.1"/>
    </source>
</evidence>
<dbReference type="VEuPathDB" id="TriTrypDB:LdCL_260026100"/>
<feature type="chain" id="PRO_5018598406" evidence="3">
    <location>
        <begin position="21"/>
        <end position="1018"/>
    </location>
</feature>
<feature type="region of interest" description="Disordered" evidence="2">
    <location>
        <begin position="771"/>
        <end position="799"/>
    </location>
</feature>
<reference evidence="4 5" key="1">
    <citation type="journal article" date="2018" name="Sci. Rep.">
        <title>A complete Leishmania donovani reference genome identifies novel genetic variations associated with virulence.</title>
        <authorList>
            <person name="Lypaczewski P."/>
            <person name="Hoshizaki J."/>
            <person name="Zhang W.-W."/>
            <person name="McCall L.-I."/>
            <person name="Torcivia-Rodriguez J."/>
            <person name="Simonyan V."/>
            <person name="Kaur A."/>
            <person name="Dewar K."/>
            <person name="Matlashewski G."/>
        </authorList>
    </citation>
    <scope>NUCLEOTIDE SEQUENCE [LARGE SCALE GENOMIC DNA]</scope>
    <source>
        <strain evidence="4 5">LdCL</strain>
    </source>
</reference>
<evidence type="ECO:0000256" key="2">
    <source>
        <dbReference type="SAM" id="MobiDB-lite"/>
    </source>
</evidence>
<dbReference type="EMBL" id="CP029525">
    <property type="protein sequence ID" value="AYU79805.1"/>
    <property type="molecule type" value="Genomic_DNA"/>
</dbReference>
<feature type="signal peptide" evidence="3">
    <location>
        <begin position="1"/>
        <end position="20"/>
    </location>
</feature>
<feature type="compositionally biased region" description="Basic and acidic residues" evidence="2">
    <location>
        <begin position="492"/>
        <end position="502"/>
    </location>
</feature>
<accession>A0A3Q8ICB4</accession>
<dbReference type="Proteomes" id="UP000274082">
    <property type="component" value="Chromosome 26"/>
</dbReference>
<keyword evidence="1" id="KW-0175">Coiled coil</keyword>
<gene>
    <name evidence="4" type="ORF">LdCL_260026100</name>
</gene>
<feature type="region of interest" description="Disordered" evidence="2">
    <location>
        <begin position="488"/>
        <end position="512"/>
    </location>
</feature>
<feature type="region of interest" description="Disordered" evidence="2">
    <location>
        <begin position="443"/>
        <end position="466"/>
    </location>
</feature>
<name>A0A3Q8ICB4_LEIDO</name>
<feature type="compositionally biased region" description="Polar residues" evidence="2">
    <location>
        <begin position="443"/>
        <end position="456"/>
    </location>
</feature>
<feature type="region of interest" description="Disordered" evidence="2">
    <location>
        <begin position="530"/>
        <end position="552"/>
    </location>
</feature>
<keyword evidence="5" id="KW-1185">Reference proteome</keyword>
<feature type="coiled-coil region" evidence="1">
    <location>
        <begin position="134"/>
        <end position="165"/>
    </location>
</feature>